<name>A0ABV8GJD8_9ACTN</name>
<keyword evidence="2" id="KW-1185">Reference proteome</keyword>
<sequence>MSVRSRSILIVIALLAVVGAGFGVRISVAQDDYEAGKRGYVAAADAVCLTAGRETATADGEPPATAQDAVAELRRSATAMTRAVAALEALRPPERDDGLIRDRFVRPARLLSTRLTVWAGQAEKELAEGREEAAEAVVERSLAPDDAEVALRSFALSYGLSACAGG</sequence>
<reference evidence="2" key="1">
    <citation type="journal article" date="2019" name="Int. J. Syst. Evol. Microbiol.">
        <title>The Global Catalogue of Microorganisms (GCM) 10K type strain sequencing project: providing services to taxonomists for standard genome sequencing and annotation.</title>
        <authorList>
            <consortium name="The Broad Institute Genomics Platform"/>
            <consortium name="The Broad Institute Genome Sequencing Center for Infectious Disease"/>
            <person name="Wu L."/>
            <person name="Ma J."/>
        </authorList>
    </citation>
    <scope>NUCLEOTIDE SEQUENCE [LARGE SCALE GENOMIC DNA]</scope>
    <source>
        <strain evidence="2">TBRC 1276</strain>
    </source>
</reference>
<gene>
    <name evidence="1" type="ORF">ACFOY2_43080</name>
</gene>
<evidence type="ECO:0000313" key="2">
    <source>
        <dbReference type="Proteomes" id="UP001595851"/>
    </source>
</evidence>
<protein>
    <submittedName>
        <fullName evidence="1">Uncharacterized protein</fullName>
    </submittedName>
</protein>
<dbReference type="RefSeq" id="WP_379533923.1">
    <property type="nucleotide sequence ID" value="NZ_JBHSBI010000032.1"/>
</dbReference>
<dbReference type="Proteomes" id="UP001595851">
    <property type="component" value="Unassembled WGS sequence"/>
</dbReference>
<accession>A0ABV8GJD8</accession>
<dbReference type="EMBL" id="JBHSBI010000032">
    <property type="protein sequence ID" value="MFC4014073.1"/>
    <property type="molecule type" value="Genomic_DNA"/>
</dbReference>
<evidence type="ECO:0000313" key="1">
    <source>
        <dbReference type="EMBL" id="MFC4014073.1"/>
    </source>
</evidence>
<proteinExistence type="predicted"/>
<comment type="caution">
    <text evidence="1">The sequence shown here is derived from an EMBL/GenBank/DDBJ whole genome shotgun (WGS) entry which is preliminary data.</text>
</comment>
<organism evidence="1 2">
    <name type="scientific">Nonomuraea purpurea</name>
    <dbReference type="NCBI Taxonomy" id="1849276"/>
    <lineage>
        <taxon>Bacteria</taxon>
        <taxon>Bacillati</taxon>
        <taxon>Actinomycetota</taxon>
        <taxon>Actinomycetes</taxon>
        <taxon>Streptosporangiales</taxon>
        <taxon>Streptosporangiaceae</taxon>
        <taxon>Nonomuraea</taxon>
    </lineage>
</organism>